<dbReference type="OrthoDB" id="5192241at2"/>
<dbReference type="Proteomes" id="UP000184428">
    <property type="component" value="Unassembled WGS sequence"/>
</dbReference>
<accession>A0A1M7T1H9</accession>
<protein>
    <submittedName>
        <fullName evidence="1">Uncharacterized protein</fullName>
    </submittedName>
</protein>
<evidence type="ECO:0000313" key="1">
    <source>
        <dbReference type="EMBL" id="SHN64511.1"/>
    </source>
</evidence>
<organism evidence="1 2">
    <name type="scientific">Geodermatophilus obscurus</name>
    <dbReference type="NCBI Taxonomy" id="1861"/>
    <lineage>
        <taxon>Bacteria</taxon>
        <taxon>Bacillati</taxon>
        <taxon>Actinomycetota</taxon>
        <taxon>Actinomycetes</taxon>
        <taxon>Geodermatophilales</taxon>
        <taxon>Geodermatophilaceae</taxon>
        <taxon>Geodermatophilus</taxon>
    </lineage>
</organism>
<sequence length="115" mass="12398">MVSALAPGGPAPDVLVPHWLTAAEREELSALVRCALEDEEVHPVAAIHLSDVLTELHVATAREAMWPGSAARVRRVTGWGADVLPVRLSARELTSVLTLPELAPRLRTALCQDRP</sequence>
<proteinExistence type="predicted"/>
<reference evidence="1 2" key="1">
    <citation type="submission" date="2016-12" db="EMBL/GenBank/DDBJ databases">
        <authorList>
            <person name="Song W.-J."/>
            <person name="Kurnit D.M."/>
        </authorList>
    </citation>
    <scope>NUCLEOTIDE SEQUENCE [LARGE SCALE GENOMIC DNA]</scope>
    <source>
        <strain evidence="1 2">DSM 43162</strain>
    </source>
</reference>
<dbReference type="EMBL" id="FRDM01000004">
    <property type="protein sequence ID" value="SHN64511.1"/>
    <property type="molecule type" value="Genomic_DNA"/>
</dbReference>
<gene>
    <name evidence="1" type="ORF">SAMN05660350_01251</name>
</gene>
<dbReference type="AlphaFoldDB" id="A0A1M7T1H9"/>
<evidence type="ECO:0000313" key="2">
    <source>
        <dbReference type="Proteomes" id="UP000184428"/>
    </source>
</evidence>
<name>A0A1M7T1H9_9ACTN</name>